<dbReference type="PATRIC" id="fig|82380.10.peg.1656"/>
<dbReference type="InterPro" id="IPR002109">
    <property type="entry name" value="Glutaredoxin"/>
</dbReference>
<evidence type="ECO:0000313" key="3">
    <source>
        <dbReference type="Proteomes" id="UP000033725"/>
    </source>
</evidence>
<dbReference type="RefSeq" id="WP_045263552.1">
    <property type="nucleotide sequence ID" value="NZ_JYIV01000024.1"/>
</dbReference>
<comment type="caution">
    <text evidence="2">The sequence shown here is derived from an EMBL/GenBank/DDBJ whole genome shotgun (WGS) entry which is preliminary data.</text>
</comment>
<dbReference type="PROSITE" id="PS51354">
    <property type="entry name" value="GLUTAREDOXIN_2"/>
    <property type="match status" value="1"/>
</dbReference>
<evidence type="ECO:0000313" key="2">
    <source>
        <dbReference type="EMBL" id="KJL22902.1"/>
    </source>
</evidence>
<dbReference type="Pfam" id="PF00462">
    <property type="entry name" value="Glutaredoxin"/>
    <property type="match status" value="1"/>
</dbReference>
<dbReference type="AlphaFoldDB" id="A0A0F0KPR7"/>
<proteinExistence type="predicted"/>
<dbReference type="CDD" id="cd02976">
    <property type="entry name" value="NrdH"/>
    <property type="match status" value="1"/>
</dbReference>
<dbReference type="EMBL" id="JYIV01000024">
    <property type="protein sequence ID" value="KJL22902.1"/>
    <property type="molecule type" value="Genomic_DNA"/>
</dbReference>
<dbReference type="SUPFAM" id="SSF52833">
    <property type="entry name" value="Thioredoxin-like"/>
    <property type="match status" value="1"/>
</dbReference>
<evidence type="ECO:0000259" key="1">
    <source>
        <dbReference type="Pfam" id="PF00462"/>
    </source>
</evidence>
<accession>A0A0F0KPR7</accession>
<gene>
    <name evidence="2" type="primary">nrdH_2</name>
    <name evidence="2" type="ORF">RN51_01647</name>
</gene>
<dbReference type="Proteomes" id="UP000033725">
    <property type="component" value="Unassembled WGS sequence"/>
</dbReference>
<protein>
    <submittedName>
        <fullName evidence="2">Glutaredoxin-like protein NrdH</fullName>
    </submittedName>
</protein>
<dbReference type="InterPro" id="IPR036249">
    <property type="entry name" value="Thioredoxin-like_sf"/>
</dbReference>
<organism evidence="2 3">
    <name type="scientific">Microbacterium oxydans</name>
    <dbReference type="NCBI Taxonomy" id="82380"/>
    <lineage>
        <taxon>Bacteria</taxon>
        <taxon>Bacillati</taxon>
        <taxon>Actinomycetota</taxon>
        <taxon>Actinomycetes</taxon>
        <taxon>Micrococcales</taxon>
        <taxon>Microbacteriaceae</taxon>
        <taxon>Microbacterium</taxon>
    </lineage>
</organism>
<name>A0A0F0KPR7_9MICO</name>
<feature type="domain" description="Glutaredoxin" evidence="1">
    <location>
        <begin position="4"/>
        <end position="57"/>
    </location>
</feature>
<reference evidence="2 3" key="1">
    <citation type="submission" date="2015-02" db="EMBL/GenBank/DDBJ databases">
        <title>Draft genome sequences of ten Microbacterium spp. with emphasis on heavy metal contaminated environments.</title>
        <authorList>
            <person name="Corretto E."/>
        </authorList>
    </citation>
    <scope>NUCLEOTIDE SEQUENCE [LARGE SCALE GENOMIC DNA]</scope>
    <source>
        <strain evidence="2 3">BEL163</strain>
    </source>
</reference>
<sequence length="89" mass="9395">MPTITVYSKPGCVQCTATERWLGSTPHEVADVTADSSAAAEVAALGYRSAPVVVVRKNGEVVEHWSGFNPDAIDRWSRALTGVLVPVAA</sequence>
<dbReference type="Gene3D" id="3.40.30.10">
    <property type="entry name" value="Glutaredoxin"/>
    <property type="match status" value="1"/>
</dbReference>